<keyword evidence="11" id="KW-1185">Reference proteome</keyword>
<dbReference type="GO" id="GO:0005694">
    <property type="term" value="C:chromosome"/>
    <property type="evidence" value="ECO:0007669"/>
    <property type="project" value="UniProtKB-SubCell"/>
</dbReference>
<evidence type="ECO:0000256" key="2">
    <source>
        <dbReference type="ARBA" id="ARBA00022454"/>
    </source>
</evidence>
<dbReference type="InterPro" id="IPR050973">
    <property type="entry name" value="H3K9_Histone-Lys_N-MTase"/>
</dbReference>
<name>A0AAD6SYH1_9AGAR</name>
<dbReference type="PANTHER" id="PTHR46223">
    <property type="entry name" value="HISTONE-LYSINE N-METHYLTRANSFERASE SUV39H"/>
    <property type="match status" value="1"/>
</dbReference>
<keyword evidence="3" id="KW-0489">Methyltransferase</keyword>
<evidence type="ECO:0000256" key="5">
    <source>
        <dbReference type="ARBA" id="ARBA00022691"/>
    </source>
</evidence>
<dbReference type="Gene3D" id="2.170.270.10">
    <property type="entry name" value="SET domain"/>
    <property type="match status" value="1"/>
</dbReference>
<feature type="domain" description="SET" evidence="9">
    <location>
        <begin position="187"/>
        <end position="312"/>
    </location>
</feature>
<reference evidence="10" key="1">
    <citation type="submission" date="2023-03" db="EMBL/GenBank/DDBJ databases">
        <title>Massive genome expansion in bonnet fungi (Mycena s.s.) driven by repeated elements and novel gene families across ecological guilds.</title>
        <authorList>
            <consortium name="Lawrence Berkeley National Laboratory"/>
            <person name="Harder C.B."/>
            <person name="Miyauchi S."/>
            <person name="Viragh M."/>
            <person name="Kuo A."/>
            <person name="Thoen E."/>
            <person name="Andreopoulos B."/>
            <person name="Lu D."/>
            <person name="Skrede I."/>
            <person name="Drula E."/>
            <person name="Henrissat B."/>
            <person name="Morin E."/>
            <person name="Kohler A."/>
            <person name="Barry K."/>
            <person name="LaButti K."/>
            <person name="Morin E."/>
            <person name="Salamov A."/>
            <person name="Lipzen A."/>
            <person name="Mereny Z."/>
            <person name="Hegedus B."/>
            <person name="Baldrian P."/>
            <person name="Stursova M."/>
            <person name="Weitz H."/>
            <person name="Taylor A."/>
            <person name="Grigoriev I.V."/>
            <person name="Nagy L.G."/>
            <person name="Martin F."/>
            <person name="Kauserud H."/>
        </authorList>
    </citation>
    <scope>NUCLEOTIDE SEQUENCE</scope>
    <source>
        <strain evidence="10">CBHHK200</strain>
    </source>
</reference>
<sequence length="352" mass="39996">MVADAQRSSVFVRPPPRLSESLRKKGKMRETKSLRLQIETEWSTIAQSCDGAAGITFVNDKDDEEVPSSIWGGNFVYLEDNYRPSPHLKLNTRSDTATPLVPDDIIPYMAFCRCSTDCVFEDNNCCQDKEGLKRQGLKGFAYTNVCITIFSPFNFTYGLHHVVVECGPFCLCPVTCGNRVAQRPRQFPIEIFKTPLCGWGVRTPVDIVKGMVLGVYTGCFLVCALKRKSSRGKPKKYCFDLDYNDHDERKNLYTVDSRRYGNWTRFINHSCAPNLRVQPVVYDTLPQQNIAFLAFIATDDIPARKELTFDYDPEAQREYLAALYEKRTPPPMQKGATVCGCDAEHCRGWVRT</sequence>
<proteinExistence type="predicted"/>
<evidence type="ECO:0000256" key="8">
    <source>
        <dbReference type="SAM" id="MobiDB-lite"/>
    </source>
</evidence>
<evidence type="ECO:0000256" key="7">
    <source>
        <dbReference type="ARBA" id="ARBA00022833"/>
    </source>
</evidence>
<comment type="subcellular location">
    <subcellularLocation>
        <location evidence="1">Chromosome</location>
    </subcellularLocation>
</comment>
<keyword evidence="6" id="KW-0479">Metal-binding</keyword>
<dbReference type="GO" id="GO:0042054">
    <property type="term" value="F:histone methyltransferase activity"/>
    <property type="evidence" value="ECO:0007669"/>
    <property type="project" value="InterPro"/>
</dbReference>
<keyword evidence="4" id="KW-0808">Transferase</keyword>
<keyword evidence="7" id="KW-0862">Zinc</keyword>
<protein>
    <submittedName>
        <fullName evidence="10">SET domain-containing protein</fullName>
    </submittedName>
</protein>
<dbReference type="AlphaFoldDB" id="A0AAD6SYH1"/>
<dbReference type="GO" id="GO:0032259">
    <property type="term" value="P:methylation"/>
    <property type="evidence" value="ECO:0007669"/>
    <property type="project" value="UniProtKB-KW"/>
</dbReference>
<dbReference type="SUPFAM" id="SSF82199">
    <property type="entry name" value="SET domain"/>
    <property type="match status" value="1"/>
</dbReference>
<comment type="caution">
    <text evidence="10">The sequence shown here is derived from an EMBL/GenBank/DDBJ whole genome shotgun (WGS) entry which is preliminary data.</text>
</comment>
<dbReference type="PROSITE" id="PS50280">
    <property type="entry name" value="SET"/>
    <property type="match status" value="1"/>
</dbReference>
<dbReference type="PANTHER" id="PTHR46223:SF3">
    <property type="entry name" value="HISTONE-LYSINE N-METHYLTRANSFERASE SET-23"/>
    <property type="match status" value="1"/>
</dbReference>
<accession>A0AAD6SYH1</accession>
<keyword evidence="5" id="KW-0949">S-adenosyl-L-methionine</keyword>
<evidence type="ECO:0000313" key="10">
    <source>
        <dbReference type="EMBL" id="KAJ7035155.1"/>
    </source>
</evidence>
<evidence type="ECO:0000256" key="4">
    <source>
        <dbReference type="ARBA" id="ARBA00022679"/>
    </source>
</evidence>
<keyword evidence="2" id="KW-0158">Chromosome</keyword>
<feature type="region of interest" description="Disordered" evidence="8">
    <location>
        <begin position="1"/>
        <end position="26"/>
    </location>
</feature>
<dbReference type="Proteomes" id="UP001218188">
    <property type="component" value="Unassembled WGS sequence"/>
</dbReference>
<dbReference type="SMART" id="SM00317">
    <property type="entry name" value="SET"/>
    <property type="match status" value="1"/>
</dbReference>
<evidence type="ECO:0000313" key="11">
    <source>
        <dbReference type="Proteomes" id="UP001218188"/>
    </source>
</evidence>
<dbReference type="InterPro" id="IPR007728">
    <property type="entry name" value="Pre-SET_dom"/>
</dbReference>
<dbReference type="GO" id="GO:0005634">
    <property type="term" value="C:nucleus"/>
    <property type="evidence" value="ECO:0007669"/>
    <property type="project" value="InterPro"/>
</dbReference>
<dbReference type="Pfam" id="PF05033">
    <property type="entry name" value="Pre-SET"/>
    <property type="match status" value="1"/>
</dbReference>
<dbReference type="InterPro" id="IPR046341">
    <property type="entry name" value="SET_dom_sf"/>
</dbReference>
<dbReference type="GO" id="GO:0008270">
    <property type="term" value="F:zinc ion binding"/>
    <property type="evidence" value="ECO:0007669"/>
    <property type="project" value="InterPro"/>
</dbReference>
<dbReference type="Pfam" id="PF00856">
    <property type="entry name" value="SET"/>
    <property type="match status" value="1"/>
</dbReference>
<organism evidence="10 11">
    <name type="scientific">Mycena alexandri</name>
    <dbReference type="NCBI Taxonomy" id="1745969"/>
    <lineage>
        <taxon>Eukaryota</taxon>
        <taxon>Fungi</taxon>
        <taxon>Dikarya</taxon>
        <taxon>Basidiomycota</taxon>
        <taxon>Agaricomycotina</taxon>
        <taxon>Agaricomycetes</taxon>
        <taxon>Agaricomycetidae</taxon>
        <taxon>Agaricales</taxon>
        <taxon>Marasmiineae</taxon>
        <taxon>Mycenaceae</taxon>
        <taxon>Mycena</taxon>
    </lineage>
</organism>
<gene>
    <name evidence="10" type="ORF">C8F04DRAFT_1099256</name>
</gene>
<evidence type="ECO:0000256" key="1">
    <source>
        <dbReference type="ARBA" id="ARBA00004286"/>
    </source>
</evidence>
<evidence type="ECO:0000259" key="9">
    <source>
        <dbReference type="PROSITE" id="PS50280"/>
    </source>
</evidence>
<dbReference type="InterPro" id="IPR001214">
    <property type="entry name" value="SET_dom"/>
</dbReference>
<evidence type="ECO:0000256" key="6">
    <source>
        <dbReference type="ARBA" id="ARBA00022723"/>
    </source>
</evidence>
<evidence type="ECO:0000256" key="3">
    <source>
        <dbReference type="ARBA" id="ARBA00022603"/>
    </source>
</evidence>
<dbReference type="EMBL" id="JARJCM010000052">
    <property type="protein sequence ID" value="KAJ7035155.1"/>
    <property type="molecule type" value="Genomic_DNA"/>
</dbReference>